<accession>A0A2S5GHP8</accession>
<dbReference type="InterPro" id="IPR005482">
    <property type="entry name" value="Biotin_COase_C"/>
</dbReference>
<dbReference type="GO" id="GO:0004075">
    <property type="term" value="F:biotin carboxylase activity"/>
    <property type="evidence" value="ECO:0007669"/>
    <property type="project" value="UniProtKB-EC"/>
</dbReference>
<keyword evidence="2" id="KW-0436">Ligase</keyword>
<protein>
    <recommendedName>
        <fullName evidence="1">biotin carboxylase</fullName>
        <ecNumber evidence="1">6.3.4.14</ecNumber>
    </recommendedName>
</protein>
<dbReference type="SUPFAM" id="SSF52440">
    <property type="entry name" value="PreATP-grasp domain"/>
    <property type="match status" value="1"/>
</dbReference>
<dbReference type="Pfam" id="PF02785">
    <property type="entry name" value="Biotin_carb_C"/>
    <property type="match status" value="1"/>
</dbReference>
<dbReference type="InterPro" id="IPR016185">
    <property type="entry name" value="PreATP-grasp_dom_sf"/>
</dbReference>
<dbReference type="InterPro" id="IPR011764">
    <property type="entry name" value="Biotin_carboxylation_dom"/>
</dbReference>
<proteinExistence type="predicted"/>
<dbReference type="InterPro" id="IPR011054">
    <property type="entry name" value="Rudment_hybrid_motif"/>
</dbReference>
<dbReference type="EC" id="6.3.4.14" evidence="1"/>
<evidence type="ECO:0000259" key="8">
    <source>
        <dbReference type="PROSITE" id="PS50979"/>
    </source>
</evidence>
<keyword evidence="3 6" id="KW-0547">Nucleotide-binding</keyword>
<dbReference type="Pfam" id="PF00289">
    <property type="entry name" value="Biotin_carb_N"/>
    <property type="match status" value="1"/>
</dbReference>
<evidence type="ECO:0000256" key="4">
    <source>
        <dbReference type="ARBA" id="ARBA00022840"/>
    </source>
</evidence>
<gene>
    <name evidence="9" type="ORF">C4B60_01865</name>
</gene>
<evidence type="ECO:0000256" key="5">
    <source>
        <dbReference type="ARBA" id="ARBA00023267"/>
    </source>
</evidence>
<sequence length="449" mass="50067">MKKLLIANRGEIALRIIRTCKKMKIQTVVVYSEADAELPYIKEADKAYLIGPPQVSQSYLKMNEILEIAKKEKADAIHPGYGLLSENAQFARMVEEAGIIFIGPSPAIIESMGDKIKARKTMIEAGVPVVPGQENESADLEAAKLFASEAGYPVMLKASNGGGGVGMVRCDNEQALTQHFESTKKRSQAYFGSGSLFIEKYIANARHIEVQIFGDTNGNVFHLFERNCSMQRRNQKIIEEAPSPNLSQSARENILEIAVLAAESVGYKNAGTIEMIVDEEENAYFLEMNTRLQVEHPVTEMITGIDLVEWQINTAQGLPLPIQDQHEITEQGHAIEYRVYAEDPFTFIPSPGLLSEMEVSAGEGIRVDYGYQKGNKVTPFYDPMIAKIIIHAQSREECLEKSKKVMKDSKIEGLKSNIPLFTALMDAEEFKRGNYHTQTLQNILKGEKK</sequence>
<evidence type="ECO:0000256" key="2">
    <source>
        <dbReference type="ARBA" id="ARBA00022598"/>
    </source>
</evidence>
<dbReference type="Gene3D" id="3.30.470.20">
    <property type="entry name" value="ATP-grasp fold, B domain"/>
    <property type="match status" value="1"/>
</dbReference>
<dbReference type="PROSITE" id="PS00867">
    <property type="entry name" value="CPSASE_2"/>
    <property type="match status" value="1"/>
</dbReference>
<keyword evidence="10" id="KW-1185">Reference proteome</keyword>
<dbReference type="AlphaFoldDB" id="A0A2S5GHP8"/>
<dbReference type="Proteomes" id="UP000239047">
    <property type="component" value="Unassembled WGS sequence"/>
</dbReference>
<dbReference type="RefSeq" id="WP_104056639.1">
    <property type="nucleotide sequence ID" value="NZ_PREZ01000001.1"/>
</dbReference>
<dbReference type="SMART" id="SM00878">
    <property type="entry name" value="Biotin_carb_C"/>
    <property type="match status" value="1"/>
</dbReference>
<dbReference type="PANTHER" id="PTHR18866:SF33">
    <property type="entry name" value="METHYLCROTONOYL-COA CARBOXYLASE SUBUNIT ALPHA, MITOCHONDRIAL-RELATED"/>
    <property type="match status" value="1"/>
</dbReference>
<dbReference type="PROSITE" id="PS00866">
    <property type="entry name" value="CPSASE_1"/>
    <property type="match status" value="1"/>
</dbReference>
<dbReference type="InterPro" id="IPR005479">
    <property type="entry name" value="CPAse_ATP-bd"/>
</dbReference>
<dbReference type="FunFam" id="3.40.50.20:FF:000010">
    <property type="entry name" value="Propionyl-CoA carboxylase subunit alpha"/>
    <property type="match status" value="1"/>
</dbReference>
<dbReference type="EMBL" id="PREZ01000001">
    <property type="protein sequence ID" value="PPA72488.1"/>
    <property type="molecule type" value="Genomic_DNA"/>
</dbReference>
<feature type="domain" description="Biotin carboxylation" evidence="8">
    <location>
        <begin position="1"/>
        <end position="445"/>
    </location>
</feature>
<dbReference type="InterPro" id="IPR005481">
    <property type="entry name" value="BC-like_N"/>
</dbReference>
<organism evidence="9 10">
    <name type="scientific">Jeotgalibacillus proteolyticus</name>
    <dbReference type="NCBI Taxonomy" id="2082395"/>
    <lineage>
        <taxon>Bacteria</taxon>
        <taxon>Bacillati</taxon>
        <taxon>Bacillota</taxon>
        <taxon>Bacilli</taxon>
        <taxon>Bacillales</taxon>
        <taxon>Caryophanaceae</taxon>
        <taxon>Jeotgalibacillus</taxon>
    </lineage>
</organism>
<evidence type="ECO:0000256" key="1">
    <source>
        <dbReference type="ARBA" id="ARBA00013263"/>
    </source>
</evidence>
<dbReference type="InterPro" id="IPR011761">
    <property type="entry name" value="ATP-grasp"/>
</dbReference>
<keyword evidence="4 6" id="KW-0067">ATP-binding</keyword>
<feature type="domain" description="ATP-grasp" evidence="7">
    <location>
        <begin position="119"/>
        <end position="316"/>
    </location>
</feature>
<dbReference type="Pfam" id="PF02786">
    <property type="entry name" value="CPSase_L_D2"/>
    <property type="match status" value="1"/>
</dbReference>
<dbReference type="SUPFAM" id="SSF51246">
    <property type="entry name" value="Rudiment single hybrid motif"/>
    <property type="match status" value="1"/>
</dbReference>
<reference evidence="9 10" key="1">
    <citation type="submission" date="2018-02" db="EMBL/GenBank/DDBJ databases">
        <title>Jeotgalibacillus proteolyticum sp. nov. a protease producing bacterium isolated from ocean sediments of Laizhou Bay.</title>
        <authorList>
            <person name="Li Y."/>
        </authorList>
    </citation>
    <scope>NUCLEOTIDE SEQUENCE [LARGE SCALE GENOMIC DNA]</scope>
    <source>
        <strain evidence="9 10">22-7</strain>
    </source>
</reference>
<comment type="caution">
    <text evidence="9">The sequence shown here is derived from an EMBL/GenBank/DDBJ whole genome shotgun (WGS) entry which is preliminary data.</text>
</comment>
<dbReference type="InterPro" id="IPR050856">
    <property type="entry name" value="Biotin_carboxylase_complex"/>
</dbReference>
<dbReference type="SUPFAM" id="SSF56059">
    <property type="entry name" value="Glutathione synthetase ATP-binding domain-like"/>
    <property type="match status" value="1"/>
</dbReference>
<dbReference type="PROSITE" id="PS50979">
    <property type="entry name" value="BC"/>
    <property type="match status" value="1"/>
</dbReference>
<dbReference type="PROSITE" id="PS50975">
    <property type="entry name" value="ATP_GRASP"/>
    <property type="match status" value="1"/>
</dbReference>
<name>A0A2S5GHP8_9BACL</name>
<evidence type="ECO:0000259" key="7">
    <source>
        <dbReference type="PROSITE" id="PS50975"/>
    </source>
</evidence>
<evidence type="ECO:0000313" key="10">
    <source>
        <dbReference type="Proteomes" id="UP000239047"/>
    </source>
</evidence>
<evidence type="ECO:0000256" key="3">
    <source>
        <dbReference type="ARBA" id="ARBA00022741"/>
    </source>
</evidence>
<evidence type="ECO:0000313" key="9">
    <source>
        <dbReference type="EMBL" id="PPA72488.1"/>
    </source>
</evidence>
<dbReference type="PANTHER" id="PTHR18866">
    <property type="entry name" value="CARBOXYLASE:PYRUVATE/ACETYL-COA/PROPIONYL-COA CARBOXYLASE"/>
    <property type="match status" value="1"/>
</dbReference>
<keyword evidence="5" id="KW-0092">Biotin</keyword>
<dbReference type="GO" id="GO:0005524">
    <property type="term" value="F:ATP binding"/>
    <property type="evidence" value="ECO:0007669"/>
    <property type="project" value="UniProtKB-UniRule"/>
</dbReference>
<evidence type="ECO:0000256" key="6">
    <source>
        <dbReference type="PROSITE-ProRule" id="PRU00409"/>
    </source>
</evidence>
<dbReference type="OrthoDB" id="9807469at2"/>
<dbReference type="GO" id="GO:0046872">
    <property type="term" value="F:metal ion binding"/>
    <property type="evidence" value="ECO:0007669"/>
    <property type="project" value="InterPro"/>
</dbReference>